<feature type="binding site" evidence="8">
    <location>
        <position position="66"/>
    </location>
    <ligand>
        <name>ATP</name>
        <dbReference type="ChEBI" id="CHEBI:30616"/>
    </ligand>
</feature>
<dbReference type="HAMAP" id="MF_00336">
    <property type="entry name" value="BioD"/>
    <property type="match status" value="1"/>
</dbReference>
<dbReference type="Pfam" id="PF13500">
    <property type="entry name" value="AAA_26"/>
    <property type="match status" value="1"/>
</dbReference>
<evidence type="ECO:0000256" key="6">
    <source>
        <dbReference type="ARBA" id="ARBA00022840"/>
    </source>
</evidence>
<dbReference type="UniPathway" id="UPA00078">
    <property type="reaction ID" value="UER00161"/>
</dbReference>
<dbReference type="OrthoDB" id="9802097at2"/>
<evidence type="ECO:0000256" key="8">
    <source>
        <dbReference type="HAMAP-Rule" id="MF_00336"/>
    </source>
</evidence>
<dbReference type="EC" id="6.3.3.3" evidence="8"/>
<dbReference type="PANTHER" id="PTHR43210">
    <property type="entry name" value="DETHIOBIOTIN SYNTHETASE"/>
    <property type="match status" value="1"/>
</dbReference>
<dbReference type="Proteomes" id="UP000215188">
    <property type="component" value="Unassembled WGS sequence"/>
</dbReference>
<evidence type="ECO:0000256" key="1">
    <source>
        <dbReference type="ARBA" id="ARBA00022490"/>
    </source>
</evidence>
<feature type="binding site" evidence="8">
    <location>
        <begin position="189"/>
        <end position="190"/>
    </location>
    <ligand>
        <name>ATP</name>
        <dbReference type="ChEBI" id="CHEBI:30616"/>
    </ligand>
</feature>
<feature type="binding site" evidence="8">
    <location>
        <begin position="24"/>
        <end position="29"/>
    </location>
    <ligand>
        <name>ATP</name>
        <dbReference type="ChEBI" id="CHEBI:30616"/>
    </ligand>
</feature>
<feature type="binding site" evidence="8">
    <location>
        <position position="28"/>
    </location>
    <ligand>
        <name>Mg(2+)</name>
        <dbReference type="ChEBI" id="CHEBI:18420"/>
    </ligand>
</feature>
<protein>
    <recommendedName>
        <fullName evidence="8">ATP-dependent dethiobiotin synthetase BioD</fullName>
        <ecNumber evidence="8">6.3.3.3</ecNumber>
    </recommendedName>
    <alternativeName>
        <fullName evidence="8">DTB synthetase</fullName>
        <shortName evidence="8">DTBS</shortName>
    </alternativeName>
    <alternativeName>
        <fullName evidence="8">Dethiobiotin synthase</fullName>
    </alternativeName>
</protein>
<dbReference type="GO" id="GO:0005524">
    <property type="term" value="F:ATP binding"/>
    <property type="evidence" value="ECO:0007669"/>
    <property type="project" value="UniProtKB-UniRule"/>
</dbReference>
<dbReference type="GO" id="GO:0005829">
    <property type="term" value="C:cytosol"/>
    <property type="evidence" value="ECO:0007669"/>
    <property type="project" value="TreeGrafter"/>
</dbReference>
<evidence type="ECO:0000256" key="4">
    <source>
        <dbReference type="ARBA" id="ARBA00022741"/>
    </source>
</evidence>
<dbReference type="Gene3D" id="3.40.50.300">
    <property type="entry name" value="P-loop containing nucleotide triphosphate hydrolases"/>
    <property type="match status" value="1"/>
</dbReference>
<comment type="subunit">
    <text evidence="8">Homodimer.</text>
</comment>
<comment type="function">
    <text evidence="8">Catalyzes a mechanistically unusual reaction, the ATP-dependent insertion of CO2 between the N7 and N8 nitrogen atoms of 7,8-diaminopelargonic acid (DAPA, also called 7,8-diammoniononanoate) to form a ureido ring.</text>
</comment>
<reference evidence="9 10" key="1">
    <citation type="submission" date="2017-06" db="EMBL/GenBank/DDBJ databases">
        <title>Reclassification of a Polynucleobacter cosmopolitanus strain isolated from tropical Lake Victoria as Polynucleobacter victoriensis comb. nov.</title>
        <authorList>
            <person name="Hahn M.W."/>
        </authorList>
    </citation>
    <scope>NUCLEOTIDE SEQUENCE [LARGE SCALE GENOMIC DNA]</scope>
    <source>
        <strain evidence="9 10">MWH-MoIso2</strain>
    </source>
</reference>
<feature type="binding site" evidence="8">
    <location>
        <begin position="129"/>
        <end position="132"/>
    </location>
    <ligand>
        <name>ATP</name>
        <dbReference type="ChEBI" id="CHEBI:30616"/>
    </ligand>
</feature>
<dbReference type="RefSeq" id="WP_089515129.1">
    <property type="nucleotide sequence ID" value="NZ_NJGG01000001.1"/>
</dbReference>
<feature type="binding site" evidence="8">
    <location>
        <position position="129"/>
    </location>
    <ligand>
        <name>Mg(2+)</name>
        <dbReference type="ChEBI" id="CHEBI:18420"/>
    </ligand>
</feature>
<evidence type="ECO:0000313" key="9">
    <source>
        <dbReference type="EMBL" id="OXL16100.1"/>
    </source>
</evidence>
<dbReference type="GO" id="GO:0000287">
    <property type="term" value="F:magnesium ion binding"/>
    <property type="evidence" value="ECO:0007669"/>
    <property type="project" value="UniProtKB-UniRule"/>
</dbReference>
<evidence type="ECO:0000256" key="3">
    <source>
        <dbReference type="ARBA" id="ARBA00022723"/>
    </source>
</evidence>
<dbReference type="AlphaFoldDB" id="A0A229FWU9"/>
<comment type="cofactor">
    <cofactor evidence="8">
        <name>Mg(2+)</name>
        <dbReference type="ChEBI" id="CHEBI:18420"/>
    </cofactor>
</comment>
<evidence type="ECO:0000256" key="2">
    <source>
        <dbReference type="ARBA" id="ARBA00022598"/>
    </source>
</evidence>
<feature type="binding site" evidence="8">
    <location>
        <position position="66"/>
    </location>
    <ligand>
        <name>Mg(2+)</name>
        <dbReference type="ChEBI" id="CHEBI:18420"/>
    </ligand>
</feature>
<name>A0A229FWU9_9BURK</name>
<dbReference type="CDD" id="cd03109">
    <property type="entry name" value="DTBS"/>
    <property type="match status" value="1"/>
</dbReference>
<accession>A0A229FWU9</accession>
<dbReference type="InterPro" id="IPR004472">
    <property type="entry name" value="DTB_synth_BioD"/>
</dbReference>
<dbReference type="PANTHER" id="PTHR43210:SF5">
    <property type="entry name" value="DETHIOBIOTIN SYNTHETASE"/>
    <property type="match status" value="1"/>
</dbReference>
<dbReference type="GO" id="GO:0042803">
    <property type="term" value="F:protein homodimerization activity"/>
    <property type="evidence" value="ECO:0007669"/>
    <property type="project" value="UniProtKB-ARBA"/>
</dbReference>
<comment type="caution">
    <text evidence="9">The sequence shown here is derived from an EMBL/GenBank/DDBJ whole genome shotgun (WGS) entry which is preliminary data.</text>
</comment>
<keyword evidence="3 8" id="KW-0479">Metal-binding</keyword>
<feature type="binding site" evidence="8">
    <location>
        <begin position="217"/>
        <end position="219"/>
    </location>
    <ligand>
        <name>ATP</name>
        <dbReference type="ChEBI" id="CHEBI:30616"/>
    </ligand>
</feature>
<comment type="subcellular location">
    <subcellularLocation>
        <location evidence="8">Cytoplasm</location>
    </subcellularLocation>
</comment>
<dbReference type="FunFam" id="3.40.50.300:FF:000292">
    <property type="entry name" value="ATP-dependent dethiobiotin synthetase BioD"/>
    <property type="match status" value="1"/>
</dbReference>
<dbReference type="NCBIfam" id="TIGR00347">
    <property type="entry name" value="bioD"/>
    <property type="match status" value="1"/>
</dbReference>
<comment type="caution">
    <text evidence="8">Lacks conserved residue(s) required for the propagation of feature annotation.</text>
</comment>
<comment type="similarity">
    <text evidence="8">Belongs to the dethiobiotin synthetase family.</text>
</comment>
<keyword evidence="4 8" id="KW-0547">Nucleotide-binding</keyword>
<dbReference type="SUPFAM" id="SSF52540">
    <property type="entry name" value="P-loop containing nucleoside triphosphate hydrolases"/>
    <property type="match status" value="1"/>
</dbReference>
<feature type="active site" evidence="8">
    <location>
        <position position="49"/>
    </location>
</feature>
<comment type="catalytic activity">
    <reaction evidence="8">
        <text>(7R,8S)-7,8-diammoniononanoate + CO2 + ATP = (4R,5S)-dethiobiotin + ADP + phosphate + 3 H(+)</text>
        <dbReference type="Rhea" id="RHEA:15805"/>
        <dbReference type="ChEBI" id="CHEBI:15378"/>
        <dbReference type="ChEBI" id="CHEBI:16526"/>
        <dbReference type="ChEBI" id="CHEBI:30616"/>
        <dbReference type="ChEBI" id="CHEBI:43474"/>
        <dbReference type="ChEBI" id="CHEBI:149469"/>
        <dbReference type="ChEBI" id="CHEBI:149473"/>
        <dbReference type="ChEBI" id="CHEBI:456216"/>
        <dbReference type="EC" id="6.3.3.3"/>
    </reaction>
</comment>
<gene>
    <name evidence="8 9" type="primary">bioD</name>
    <name evidence="9" type="ORF">AOC33_03170</name>
</gene>
<keyword evidence="1 8" id="KW-0963">Cytoplasm</keyword>
<proteinExistence type="inferred from homology"/>
<dbReference type="InterPro" id="IPR027417">
    <property type="entry name" value="P-loop_NTPase"/>
</dbReference>
<sequence>MVFKSNNPGELSKAGFFVTGTDTEVGKTLISGALITHLKKQHAMVAAFKPVVAGMDLIAGKMCNEDILALSRVMTYKAREDNLDICPYQLATPAAPHLVAKASGIHLDYSVMLNAFNAIRDKSDAIVVEGVGGFKVPFHDDKTSADFAQDIGLPIVLVVGMRLGCINHALLTVEAIQARGLRLAGWVANTVGPMTLLQENIATLEHLIPAPLMGVIPELSKEFAQVPYNISAMEKAASYLKI</sequence>
<organism evidence="9 10">
    <name type="scientific">Polynucleobacter cosmopolitanus</name>
    <dbReference type="NCBI Taxonomy" id="351345"/>
    <lineage>
        <taxon>Bacteria</taxon>
        <taxon>Pseudomonadati</taxon>
        <taxon>Pseudomonadota</taxon>
        <taxon>Betaproteobacteria</taxon>
        <taxon>Burkholderiales</taxon>
        <taxon>Burkholderiaceae</taxon>
        <taxon>Polynucleobacter</taxon>
    </lineage>
</organism>
<dbReference type="GO" id="GO:0009102">
    <property type="term" value="P:biotin biosynthetic process"/>
    <property type="evidence" value="ECO:0007669"/>
    <property type="project" value="UniProtKB-UniRule"/>
</dbReference>
<evidence type="ECO:0000313" key="10">
    <source>
        <dbReference type="Proteomes" id="UP000215188"/>
    </source>
</evidence>
<keyword evidence="7 8" id="KW-0460">Magnesium</keyword>
<dbReference type="EMBL" id="NJGG01000001">
    <property type="protein sequence ID" value="OXL16100.1"/>
    <property type="molecule type" value="Genomic_DNA"/>
</dbReference>
<keyword evidence="6 8" id="KW-0067">ATP-binding</keyword>
<dbReference type="PIRSF" id="PIRSF006755">
    <property type="entry name" value="DTB_synth"/>
    <property type="match status" value="1"/>
</dbReference>
<evidence type="ECO:0000256" key="7">
    <source>
        <dbReference type="ARBA" id="ARBA00022842"/>
    </source>
</evidence>
<keyword evidence="10" id="KW-1185">Reference proteome</keyword>
<comment type="pathway">
    <text evidence="8">Cofactor biosynthesis; biotin biosynthesis; biotin from 7,8-diaminononanoate: step 1/2.</text>
</comment>
<keyword evidence="2 8" id="KW-0436">Ligase</keyword>
<evidence type="ECO:0000256" key="5">
    <source>
        <dbReference type="ARBA" id="ARBA00022756"/>
    </source>
</evidence>
<keyword evidence="5 8" id="KW-0093">Biotin biosynthesis</keyword>
<dbReference type="GO" id="GO:0004141">
    <property type="term" value="F:dethiobiotin synthase activity"/>
    <property type="evidence" value="ECO:0007669"/>
    <property type="project" value="UniProtKB-UniRule"/>
</dbReference>